<dbReference type="SUPFAM" id="SSF55856">
    <property type="entry name" value="Cytochrome b5-like heme/steroid binding domain"/>
    <property type="match status" value="1"/>
</dbReference>
<dbReference type="InterPro" id="IPR018506">
    <property type="entry name" value="Cyt_B5_heme-BS"/>
</dbReference>
<dbReference type="PANTHER" id="PTHR46237:SF1">
    <property type="entry name" value="CYTOCHROME B5 REDUCTASE 4"/>
    <property type="match status" value="1"/>
</dbReference>
<dbReference type="Pfam" id="PF00173">
    <property type="entry name" value="Cyt-b5"/>
    <property type="match status" value="1"/>
</dbReference>
<dbReference type="GO" id="GO:0005737">
    <property type="term" value="C:cytoplasm"/>
    <property type="evidence" value="ECO:0007669"/>
    <property type="project" value="TreeGrafter"/>
</dbReference>
<feature type="compositionally biased region" description="Basic and acidic residues" evidence="5">
    <location>
        <begin position="1"/>
        <end position="14"/>
    </location>
</feature>
<feature type="domain" description="Cytochrome b5 heme-binding" evidence="6">
    <location>
        <begin position="213"/>
        <end position="287"/>
    </location>
</feature>
<dbReference type="GO" id="GO:0020037">
    <property type="term" value="F:heme binding"/>
    <property type="evidence" value="ECO:0007669"/>
    <property type="project" value="UniProtKB-UniRule"/>
</dbReference>
<accession>A0A5N6K7S8</accession>
<keyword evidence="8" id="KW-1185">Reference proteome</keyword>
<dbReference type="InterPro" id="IPR001199">
    <property type="entry name" value="Cyt_B5-like_heme/steroid-bd"/>
</dbReference>
<dbReference type="FunFam" id="3.10.120.10:FF:000001">
    <property type="entry name" value="Cytochrome b5 reductase 4"/>
    <property type="match status" value="1"/>
</dbReference>
<dbReference type="OrthoDB" id="432299at2759"/>
<gene>
    <name evidence="7" type="ORF">EYC80_000948</name>
</gene>
<comment type="caution">
    <text evidence="7">The sequence shown here is derived from an EMBL/GenBank/DDBJ whole genome shotgun (WGS) entry which is preliminary data.</text>
</comment>
<evidence type="ECO:0000256" key="3">
    <source>
        <dbReference type="ARBA" id="ARBA00023004"/>
    </source>
</evidence>
<dbReference type="InterPro" id="IPR051872">
    <property type="entry name" value="Cytochrome_b5/Flavoprotein_Rdt"/>
</dbReference>
<evidence type="ECO:0000256" key="1">
    <source>
        <dbReference type="ARBA" id="ARBA00022617"/>
    </source>
</evidence>
<organism evidence="7 8">
    <name type="scientific">Monilinia laxa</name>
    <name type="common">Brown rot fungus</name>
    <name type="synonym">Sclerotinia laxa</name>
    <dbReference type="NCBI Taxonomy" id="61186"/>
    <lineage>
        <taxon>Eukaryota</taxon>
        <taxon>Fungi</taxon>
        <taxon>Dikarya</taxon>
        <taxon>Ascomycota</taxon>
        <taxon>Pezizomycotina</taxon>
        <taxon>Leotiomycetes</taxon>
        <taxon>Helotiales</taxon>
        <taxon>Sclerotiniaceae</taxon>
        <taxon>Monilinia</taxon>
    </lineage>
</organism>
<evidence type="ECO:0000259" key="6">
    <source>
        <dbReference type="PROSITE" id="PS50255"/>
    </source>
</evidence>
<evidence type="ECO:0000313" key="8">
    <source>
        <dbReference type="Proteomes" id="UP000326757"/>
    </source>
</evidence>
<protein>
    <recommendedName>
        <fullName evidence="6">Cytochrome b5 heme-binding domain-containing protein</fullName>
    </recommendedName>
</protein>
<comment type="similarity">
    <text evidence="4">Belongs to the cytochrome b5 family.</text>
</comment>
<keyword evidence="1 4" id="KW-0349">Heme</keyword>
<reference evidence="7 8" key="1">
    <citation type="submission" date="2019-06" db="EMBL/GenBank/DDBJ databases">
        <title>Genome Sequence of the Brown Rot Fungal Pathogen Monilinia laxa.</title>
        <authorList>
            <person name="De Miccolis Angelini R.M."/>
            <person name="Landi L."/>
            <person name="Abate D."/>
            <person name="Pollastro S."/>
            <person name="Romanazzi G."/>
            <person name="Faretra F."/>
        </authorList>
    </citation>
    <scope>NUCLEOTIDE SEQUENCE [LARGE SCALE GENOMIC DNA]</scope>
    <source>
        <strain evidence="7 8">Mlax316</strain>
    </source>
</reference>
<evidence type="ECO:0000256" key="2">
    <source>
        <dbReference type="ARBA" id="ARBA00022723"/>
    </source>
</evidence>
<evidence type="ECO:0000256" key="5">
    <source>
        <dbReference type="SAM" id="MobiDB-lite"/>
    </source>
</evidence>
<dbReference type="PROSITE" id="PS00191">
    <property type="entry name" value="CYTOCHROME_B5_1"/>
    <property type="match status" value="1"/>
</dbReference>
<feature type="compositionally biased region" description="Polar residues" evidence="5">
    <location>
        <begin position="98"/>
        <end position="109"/>
    </location>
</feature>
<feature type="region of interest" description="Disordered" evidence="5">
    <location>
        <begin position="1"/>
        <end position="177"/>
    </location>
</feature>
<dbReference type="PROSITE" id="PS50255">
    <property type="entry name" value="CYTOCHROME_B5_2"/>
    <property type="match status" value="1"/>
</dbReference>
<keyword evidence="2 4" id="KW-0479">Metal-binding</keyword>
<evidence type="ECO:0000256" key="4">
    <source>
        <dbReference type="RuleBase" id="RU362121"/>
    </source>
</evidence>
<dbReference type="Gene3D" id="3.10.120.10">
    <property type="entry name" value="Cytochrome b5-like heme/steroid binding domain"/>
    <property type="match status" value="1"/>
</dbReference>
<dbReference type="GO" id="GO:0046872">
    <property type="term" value="F:metal ion binding"/>
    <property type="evidence" value="ECO:0007669"/>
    <property type="project" value="UniProtKB-UniRule"/>
</dbReference>
<feature type="compositionally biased region" description="Low complexity" evidence="5">
    <location>
        <begin position="139"/>
        <end position="156"/>
    </location>
</feature>
<dbReference type="Proteomes" id="UP000326757">
    <property type="component" value="Unassembled WGS sequence"/>
</dbReference>
<keyword evidence="3 4" id="KW-0408">Iron</keyword>
<sequence length="298" mass="31723">MEWKGKGERKRDTTTARITSGHLTIPPPNKAALDRAAMPPPPFLKKSAPSPNTTSSPSTPRAKAPQPSNAYNIPAHTLDGTSASTPTPEPEQIPSFPAANSAQRASNGPRTGPRLNPLPNFTSSSLAPPPRGPVPNRSPIPNRTPQSSSSSLAAPSLAPPPTHSSVPSKPRKKVLLSPNHSPLDWAHLSSSPLANLRGLPPSTPLLRVPPSLLKKYTGRKGKDAWTALGGKVYNITPYLPYHPGGKPELMRCAGRDGTRMFAEVHPWVNWEGMLEACLVGISVGEDEYEEGAALEAMD</sequence>
<dbReference type="GO" id="GO:0004128">
    <property type="term" value="F:cytochrome-b5 reductase activity, acting on NAD(P)H"/>
    <property type="evidence" value="ECO:0007669"/>
    <property type="project" value="TreeGrafter"/>
</dbReference>
<feature type="compositionally biased region" description="Low complexity" evidence="5">
    <location>
        <begin position="49"/>
        <end position="60"/>
    </location>
</feature>
<dbReference type="PANTHER" id="PTHR46237">
    <property type="entry name" value="CYTOCHROME B5 REDUCTASE 4 FAMILY MEMBER"/>
    <property type="match status" value="1"/>
</dbReference>
<evidence type="ECO:0000313" key="7">
    <source>
        <dbReference type="EMBL" id="KAB8298773.1"/>
    </source>
</evidence>
<dbReference type="AlphaFoldDB" id="A0A5N6K7S8"/>
<feature type="compositionally biased region" description="Pro residues" evidence="5">
    <location>
        <begin position="127"/>
        <end position="138"/>
    </location>
</feature>
<name>A0A5N6K7S8_MONLA</name>
<dbReference type="InterPro" id="IPR036400">
    <property type="entry name" value="Cyt_B5-like_heme/steroid_sf"/>
</dbReference>
<dbReference type="SMART" id="SM01117">
    <property type="entry name" value="Cyt-b5"/>
    <property type="match status" value="1"/>
</dbReference>
<dbReference type="EMBL" id="VIGI01000006">
    <property type="protein sequence ID" value="KAB8298773.1"/>
    <property type="molecule type" value="Genomic_DNA"/>
</dbReference>
<proteinExistence type="inferred from homology"/>